<dbReference type="EC" id="3.1.1.-" evidence="7"/>
<comment type="similarity">
    <text evidence="1 7">Belongs to the AB hydrolase superfamily.</text>
</comment>
<accession>A0A9W4D9W6</accession>
<evidence type="ECO:0000259" key="9">
    <source>
        <dbReference type="Pfam" id="PF12697"/>
    </source>
</evidence>
<evidence type="ECO:0000313" key="10">
    <source>
        <dbReference type="EMBL" id="CAD6504000.1"/>
    </source>
</evidence>
<dbReference type="PANTHER" id="PTHR14189">
    <property type="entry name" value="PROTEIN PHOSPHATASE METHYLESTERASE-1 RELATED"/>
    <property type="match status" value="1"/>
</dbReference>
<name>A0A9W4D9W6_BLUGR</name>
<keyword evidence="4 7" id="KW-0378">Hydrolase</keyword>
<evidence type="ECO:0000256" key="5">
    <source>
        <dbReference type="ARBA" id="ARBA00024741"/>
    </source>
</evidence>
<gene>
    <name evidence="10" type="ORF">BGTH12_LOCUS5358</name>
</gene>
<dbReference type="PANTHER" id="PTHR14189:SF0">
    <property type="entry name" value="PROTEIN PHOSPHATASE METHYLESTERASE 1"/>
    <property type="match status" value="1"/>
</dbReference>
<evidence type="ECO:0000313" key="11">
    <source>
        <dbReference type="Proteomes" id="UP000683417"/>
    </source>
</evidence>
<evidence type="ECO:0000256" key="3">
    <source>
        <dbReference type="ARBA" id="ARBA00022487"/>
    </source>
</evidence>
<dbReference type="AlphaFoldDB" id="A0A9W4D9W6"/>
<feature type="compositionally biased region" description="Low complexity" evidence="8">
    <location>
        <begin position="24"/>
        <end position="36"/>
    </location>
</feature>
<evidence type="ECO:0000256" key="8">
    <source>
        <dbReference type="SAM" id="MobiDB-lite"/>
    </source>
</evidence>
<sequence>MVELRKAFAKPKFSPFLGPQDFYESGAAGSTETATTHFHQPPPHSDDDSLSESSISSACTIKPPHDQPPQEIRPVSRIKQSITPIPWTNYFEREIYIQSEFETETILHHGYLTCPVEAAPLFVTHHGAGSSGLSFATLFMEIRKQLPMAGILSIDARDHGLTRLMSTTSKTVDLSLATLSLDLFSVIENTKIQMGWKTLPPVVLLGHSLGGAVVTELGSSGKLKEQLLGYVVLDVVEGSALDALNVMKTYLSTRPTGFPSLEAGIAWHLRSQTIRNPLSARISVPALLVHNEDAPSSQAWTWRTDLSATEPFWKGWFVGLSKSFLAGRAGKLLLLAGTDRLDKELLIGQMQGKYTLHIFPETGHFIHEDAPDQAAMKIVEFYRRNDRSLLVLPPKVSDLLLAGKKV</sequence>
<dbReference type="Proteomes" id="UP000683417">
    <property type="component" value="Unassembled WGS sequence"/>
</dbReference>
<organism evidence="10 11">
    <name type="scientific">Blumeria graminis f. sp. triticale</name>
    <dbReference type="NCBI Taxonomy" id="1689686"/>
    <lineage>
        <taxon>Eukaryota</taxon>
        <taxon>Fungi</taxon>
        <taxon>Dikarya</taxon>
        <taxon>Ascomycota</taxon>
        <taxon>Pezizomycotina</taxon>
        <taxon>Leotiomycetes</taxon>
        <taxon>Erysiphales</taxon>
        <taxon>Erysiphaceae</taxon>
        <taxon>Blumeria</taxon>
    </lineage>
</organism>
<feature type="region of interest" description="Disordered" evidence="8">
    <location>
        <begin position="24"/>
        <end position="72"/>
    </location>
</feature>
<reference evidence="10" key="1">
    <citation type="submission" date="2020-10" db="EMBL/GenBank/DDBJ databases">
        <authorList>
            <person name="Muller C M."/>
        </authorList>
    </citation>
    <scope>NUCLEOTIDE SEQUENCE</scope>
    <source>
        <strain evidence="10">THUN-12</strain>
    </source>
</reference>
<keyword evidence="3 7" id="KW-0719">Serine esterase</keyword>
<evidence type="ECO:0000256" key="4">
    <source>
        <dbReference type="ARBA" id="ARBA00022801"/>
    </source>
</evidence>
<dbReference type="Pfam" id="PF12697">
    <property type="entry name" value="Abhydrolase_6"/>
    <property type="match status" value="1"/>
</dbReference>
<dbReference type="GO" id="GO:0051723">
    <property type="term" value="F:protein methylesterase activity"/>
    <property type="evidence" value="ECO:0007669"/>
    <property type="project" value="UniProtKB-EC"/>
</dbReference>
<comment type="function">
    <text evidence="5">Demethylates proteins that have been reversibly carboxymethylated. Demethylates the phosphatase PP2A catalytic subunit.</text>
</comment>
<feature type="domain" description="AB hydrolase-1" evidence="9">
    <location>
        <begin position="123"/>
        <end position="373"/>
    </location>
</feature>
<dbReference type="InterPro" id="IPR000073">
    <property type="entry name" value="AB_hydrolase_1"/>
</dbReference>
<evidence type="ECO:0000256" key="2">
    <source>
        <dbReference type="ARBA" id="ARBA00020672"/>
    </source>
</evidence>
<dbReference type="InterPro" id="IPR016812">
    <property type="entry name" value="PPase_methylesterase_euk"/>
</dbReference>
<dbReference type="FunFam" id="3.40.50.1820:FF:000186">
    <property type="entry name" value="Protein phosphatase methylesterase 1"/>
    <property type="match status" value="1"/>
</dbReference>
<comment type="caution">
    <text evidence="10">The sequence shown here is derived from an EMBL/GenBank/DDBJ whole genome shotgun (WGS) entry which is preliminary data.</text>
</comment>
<protein>
    <recommendedName>
        <fullName evidence="2 7">Protein phosphatase methylesterase 1</fullName>
        <shortName evidence="7">PME-1</shortName>
        <ecNumber evidence="7">3.1.1.-</ecNumber>
    </recommendedName>
</protein>
<dbReference type="PIRSF" id="PIRSF022950">
    <property type="entry name" value="PPase_methylesterase_euk"/>
    <property type="match status" value="1"/>
</dbReference>
<evidence type="ECO:0000256" key="1">
    <source>
        <dbReference type="ARBA" id="ARBA00008645"/>
    </source>
</evidence>
<proteinExistence type="inferred from homology"/>
<comment type="catalytic activity">
    <reaction evidence="6">
        <text>[phosphatase 2A protein]-C-terminal L-leucine methyl ester + H2O = [phosphatase 2A protein]-C-terminal L-leucine + methanol + H(+)</text>
        <dbReference type="Rhea" id="RHEA:48548"/>
        <dbReference type="Rhea" id="RHEA-COMP:12134"/>
        <dbReference type="Rhea" id="RHEA-COMP:12135"/>
        <dbReference type="ChEBI" id="CHEBI:15377"/>
        <dbReference type="ChEBI" id="CHEBI:15378"/>
        <dbReference type="ChEBI" id="CHEBI:17790"/>
        <dbReference type="ChEBI" id="CHEBI:90516"/>
        <dbReference type="ChEBI" id="CHEBI:90517"/>
        <dbReference type="EC" id="3.1.1.89"/>
    </reaction>
</comment>
<evidence type="ECO:0000256" key="7">
    <source>
        <dbReference type="PIRNR" id="PIRNR022950"/>
    </source>
</evidence>
<dbReference type="EMBL" id="CAJHIT010000008">
    <property type="protein sequence ID" value="CAD6504000.1"/>
    <property type="molecule type" value="Genomic_DNA"/>
</dbReference>
<evidence type="ECO:0000256" key="6">
    <source>
        <dbReference type="ARBA" id="ARBA00049203"/>
    </source>
</evidence>